<name>A0A915KPV4_ROMCU</name>
<keyword evidence="1" id="KW-1185">Reference proteome</keyword>
<organism evidence="1 2">
    <name type="scientific">Romanomermis culicivorax</name>
    <name type="common">Nematode worm</name>
    <dbReference type="NCBI Taxonomy" id="13658"/>
    <lineage>
        <taxon>Eukaryota</taxon>
        <taxon>Metazoa</taxon>
        <taxon>Ecdysozoa</taxon>
        <taxon>Nematoda</taxon>
        <taxon>Enoplea</taxon>
        <taxon>Dorylaimia</taxon>
        <taxon>Mermithida</taxon>
        <taxon>Mermithoidea</taxon>
        <taxon>Mermithidae</taxon>
        <taxon>Romanomermis</taxon>
    </lineage>
</organism>
<sequence length="63" mass="7103">MLQVWKLSNAIGREFREVAGNIAVVSMTCGRPTLHQLDCSGWWRRINVLDKVDLSCGSIDDQL</sequence>
<proteinExistence type="predicted"/>
<evidence type="ECO:0000313" key="1">
    <source>
        <dbReference type="Proteomes" id="UP000887565"/>
    </source>
</evidence>
<reference evidence="2" key="1">
    <citation type="submission" date="2022-11" db="UniProtKB">
        <authorList>
            <consortium name="WormBaseParasite"/>
        </authorList>
    </citation>
    <scope>IDENTIFICATION</scope>
</reference>
<protein>
    <submittedName>
        <fullName evidence="2">Uncharacterized protein</fullName>
    </submittedName>
</protein>
<dbReference type="Proteomes" id="UP000887565">
    <property type="component" value="Unplaced"/>
</dbReference>
<dbReference type="AlphaFoldDB" id="A0A915KPV4"/>
<evidence type="ECO:0000313" key="2">
    <source>
        <dbReference type="WBParaSite" id="nRc.2.0.1.t39758-RA"/>
    </source>
</evidence>
<accession>A0A915KPV4</accession>
<dbReference type="WBParaSite" id="nRc.2.0.1.t39758-RA">
    <property type="protein sequence ID" value="nRc.2.0.1.t39758-RA"/>
    <property type="gene ID" value="nRc.2.0.1.g39758"/>
</dbReference>